<evidence type="ECO:0000313" key="2">
    <source>
        <dbReference type="Proteomes" id="UP000788262"/>
    </source>
</evidence>
<gene>
    <name evidence="1" type="ORF">JS756_33470</name>
</gene>
<evidence type="ECO:0000313" key="1">
    <source>
        <dbReference type="EMBL" id="MBN0048911.1"/>
    </source>
</evidence>
<name>A0ABS2W0I3_STRAS</name>
<proteinExistence type="predicted"/>
<dbReference type="Proteomes" id="UP000788262">
    <property type="component" value="Unassembled WGS sequence"/>
</dbReference>
<sequence>MQPLPLHGQARCDGLAEAARIRQALEPLRERGDFSPAGTADALAALGHTAPGTRTESLGPTGVAFLVDAGRVCIEGRMYDGGIDVDAFGGYPDHPGCERPSGGH</sequence>
<protein>
    <submittedName>
        <fullName evidence="1">Uncharacterized protein</fullName>
    </submittedName>
</protein>
<accession>A0ABS2W0I3</accession>
<keyword evidence="2" id="KW-1185">Reference proteome</keyword>
<dbReference type="EMBL" id="JAFFZS010000051">
    <property type="protein sequence ID" value="MBN0048911.1"/>
    <property type="molecule type" value="Genomic_DNA"/>
</dbReference>
<organism evidence="1 2">
    <name type="scientific">Streptomyces actuosus</name>
    <dbReference type="NCBI Taxonomy" id="1885"/>
    <lineage>
        <taxon>Bacteria</taxon>
        <taxon>Bacillati</taxon>
        <taxon>Actinomycetota</taxon>
        <taxon>Actinomycetes</taxon>
        <taxon>Kitasatosporales</taxon>
        <taxon>Streptomycetaceae</taxon>
        <taxon>Streptomyces</taxon>
    </lineage>
</organism>
<reference evidence="1 2" key="1">
    <citation type="submission" date="2021-02" db="EMBL/GenBank/DDBJ databases">
        <title>Whole genome sequencing of Streptomyces actuosus VRA1.</title>
        <authorList>
            <person name="Sen G."/>
            <person name="Sen A."/>
        </authorList>
    </citation>
    <scope>NUCLEOTIDE SEQUENCE [LARGE SCALE GENOMIC DNA]</scope>
    <source>
        <strain evidence="1 2">VRA1</strain>
    </source>
</reference>
<comment type="caution">
    <text evidence="1">The sequence shown here is derived from an EMBL/GenBank/DDBJ whole genome shotgun (WGS) entry which is preliminary data.</text>
</comment>